<proteinExistence type="inferred from homology"/>
<evidence type="ECO:0000256" key="8">
    <source>
        <dbReference type="SAM" id="Phobius"/>
    </source>
</evidence>
<comment type="caution">
    <text evidence="10">The sequence shown here is derived from an EMBL/GenBank/DDBJ whole genome shotgun (WGS) entry which is preliminary data.</text>
</comment>
<dbReference type="InterPro" id="IPR005854">
    <property type="entry name" value="PurF"/>
</dbReference>
<keyword evidence="8" id="KW-0812">Transmembrane</keyword>
<dbReference type="GO" id="GO:0009113">
    <property type="term" value="P:purine nucleobase biosynthetic process"/>
    <property type="evidence" value="ECO:0007669"/>
    <property type="project" value="InterPro"/>
</dbReference>
<feature type="transmembrane region" description="Helical" evidence="8">
    <location>
        <begin position="674"/>
        <end position="692"/>
    </location>
</feature>
<feature type="transmembrane region" description="Helical" evidence="8">
    <location>
        <begin position="742"/>
        <end position="760"/>
    </location>
</feature>
<keyword evidence="11" id="KW-1185">Reference proteome</keyword>
<dbReference type="NCBIfam" id="TIGR01134">
    <property type="entry name" value="purF"/>
    <property type="match status" value="1"/>
</dbReference>
<feature type="transmembrane region" description="Helical" evidence="8">
    <location>
        <begin position="780"/>
        <end position="802"/>
    </location>
</feature>
<dbReference type="Gene3D" id="3.40.50.2020">
    <property type="match status" value="1"/>
</dbReference>
<keyword evidence="8" id="KW-0472">Membrane</keyword>
<keyword evidence="6" id="KW-0658">Purine biosynthesis</keyword>
<dbReference type="PANTHER" id="PTHR11907">
    <property type="entry name" value="AMIDOPHOSPHORIBOSYLTRANSFERASE"/>
    <property type="match status" value="1"/>
</dbReference>
<keyword evidence="4" id="KW-0328">Glycosyltransferase</keyword>
<dbReference type="SUPFAM" id="SSF103481">
    <property type="entry name" value="Multidrug resistance efflux transporter EmrE"/>
    <property type="match status" value="1"/>
</dbReference>
<dbReference type="Proteomes" id="UP000790833">
    <property type="component" value="Unassembled WGS sequence"/>
</dbReference>
<dbReference type="EC" id="2.4.2.14" evidence="3"/>
<evidence type="ECO:0000256" key="1">
    <source>
        <dbReference type="ARBA" id="ARBA00005209"/>
    </source>
</evidence>
<dbReference type="InterPro" id="IPR029057">
    <property type="entry name" value="PRTase-like"/>
</dbReference>
<dbReference type="HAMAP" id="MF_01931">
    <property type="entry name" value="PurF"/>
    <property type="match status" value="1"/>
</dbReference>
<dbReference type="NCBIfam" id="TIGR00803">
    <property type="entry name" value="nst"/>
    <property type="match status" value="1"/>
</dbReference>
<keyword evidence="5" id="KW-0808">Transferase</keyword>
<dbReference type="GO" id="GO:0004044">
    <property type="term" value="F:amidophosphoribosyltransferase activity"/>
    <property type="evidence" value="ECO:0007669"/>
    <property type="project" value="UniProtKB-EC"/>
</dbReference>
<dbReference type="Pfam" id="PF13522">
    <property type="entry name" value="GATase_6"/>
    <property type="match status" value="1"/>
</dbReference>
<dbReference type="EMBL" id="JAHMUF010000006">
    <property type="protein sequence ID" value="KAG7194698.1"/>
    <property type="molecule type" value="Genomic_DNA"/>
</dbReference>
<dbReference type="CDD" id="cd00715">
    <property type="entry name" value="GPATase_N"/>
    <property type="match status" value="1"/>
</dbReference>
<accession>A0A9P8AIS4</accession>
<sequence>MCGILGVVLADTKKNVAPELFEGCMFLQHRGQDAAGIATCGPGGRLYQCKGNGMARDVFTQLRMDNLVGNMGIAHLRYPTAGSSAGSEAQPFYVNSPYGITLSHNGNLVNSIELRKYMDEVVHRHINTDSDSELLINIFASELQKFKKSRVNLEDLFSALEGTMKAIRGAYACTIMLAGYGIIGIRDPNGIRPLLFGERYNSQTNTYDYMLASESVVLKAHGFNTFRDVKPGEAVIIPKDVGSSGKRPEFRQLVEPSTFAPDIFEYVYFARPDSVLDGISVYRSRIDMGDRLADKIKRSIPNGEQIDVVIPVPDTARTSALQCAQSLNVPYREGFVKNRYIGRTFIMPDQQSRRLSVRRKLNAMESEFKGRNVLLVDDSIVRGTTSKEIVAMAREAGAKKVFFASCAPPIRHNHIYGIDLADTKALVAYDRLDDEIANAIGADQVIYQELEDLIDCCKSEAVPQFEVGVFNGQYVTGVEDSYLKELEKIRAQNQRLREGHGKGLAVDAAFDSADMVDIKAEVDIIYYFKRTQVFQSIMSSPVVAAVHGQSLANSAPLSIFSYCASSILMTVTNKYVLSGYSFNLNFFLLAVQGIVCITTISTLKALGIITYRKFNVDEAKKWSPIAILLVVMIYTSSKALKYLSIPVYTIFKNLTIILIAYGEVLWFGGRVTSMALGSFLLMVLSSVVAYYGDNAEAKTASDTMTMYLGYLWMFTNCFSSAAFVLVMRKRIKLTNFKDFDTMYYNNLLSIPILLACSFLLEDWSPANLALNFPEDKRAATILAMIFSGASSVAISYCSAWCVRVTSSTTYSMVGALNKLPIALSGLVFFDAAVNFWSVSSIFIGFGAGLVYAVAKQRQQMETAPKLPK</sequence>
<dbReference type="SUPFAM" id="SSF53271">
    <property type="entry name" value="PRTase-like"/>
    <property type="match status" value="1"/>
</dbReference>
<evidence type="ECO:0000313" key="10">
    <source>
        <dbReference type="EMBL" id="KAG7194698.1"/>
    </source>
</evidence>
<protein>
    <recommendedName>
        <fullName evidence="3">amidophosphoribosyltransferase</fullName>
        <ecNumber evidence="3">2.4.2.14</ecNumber>
    </recommendedName>
</protein>
<feature type="transmembrane region" description="Helical" evidence="8">
    <location>
        <begin position="645"/>
        <end position="667"/>
    </location>
</feature>
<evidence type="ECO:0000259" key="9">
    <source>
        <dbReference type="PROSITE" id="PS51278"/>
    </source>
</evidence>
<dbReference type="GO" id="GO:0006164">
    <property type="term" value="P:purine nucleotide biosynthetic process"/>
    <property type="evidence" value="ECO:0007669"/>
    <property type="project" value="UniProtKB-KW"/>
</dbReference>
<keyword evidence="8" id="KW-1133">Transmembrane helix</keyword>
<dbReference type="SUPFAM" id="SSF56235">
    <property type="entry name" value="N-terminal nucleophile aminohydrolases (Ntn hydrolases)"/>
    <property type="match status" value="1"/>
</dbReference>
<evidence type="ECO:0000256" key="4">
    <source>
        <dbReference type="ARBA" id="ARBA00022676"/>
    </source>
</evidence>
<evidence type="ECO:0000313" key="11">
    <source>
        <dbReference type="Proteomes" id="UP000790833"/>
    </source>
</evidence>
<organism evidence="10 11">
    <name type="scientific">Scheffersomyces spartinae</name>
    <dbReference type="NCBI Taxonomy" id="45513"/>
    <lineage>
        <taxon>Eukaryota</taxon>
        <taxon>Fungi</taxon>
        <taxon>Dikarya</taxon>
        <taxon>Ascomycota</taxon>
        <taxon>Saccharomycotina</taxon>
        <taxon>Pichiomycetes</taxon>
        <taxon>Debaryomycetaceae</taxon>
        <taxon>Scheffersomyces</taxon>
    </lineage>
</organism>
<dbReference type="InterPro" id="IPR017932">
    <property type="entry name" value="GATase_2_dom"/>
</dbReference>
<dbReference type="Pfam" id="PF00156">
    <property type="entry name" value="Pribosyltran"/>
    <property type="match status" value="1"/>
</dbReference>
<dbReference type="InterPro" id="IPR029055">
    <property type="entry name" value="Ntn_hydrolases_N"/>
</dbReference>
<keyword evidence="7" id="KW-0315">Glutamine amidotransferase</keyword>
<feature type="transmembrane region" description="Helical" evidence="8">
    <location>
        <begin position="622"/>
        <end position="639"/>
    </location>
</feature>
<feature type="transmembrane region" description="Helical" evidence="8">
    <location>
        <begin position="586"/>
        <end position="610"/>
    </location>
</feature>
<evidence type="ECO:0000256" key="3">
    <source>
        <dbReference type="ARBA" id="ARBA00011941"/>
    </source>
</evidence>
<evidence type="ECO:0000256" key="2">
    <source>
        <dbReference type="ARBA" id="ARBA00010138"/>
    </source>
</evidence>
<dbReference type="RefSeq" id="XP_043050245.1">
    <property type="nucleotide sequence ID" value="XM_043195048.1"/>
</dbReference>
<dbReference type="GeneID" id="66117749"/>
<evidence type="ECO:0000256" key="6">
    <source>
        <dbReference type="ARBA" id="ARBA00022755"/>
    </source>
</evidence>
<dbReference type="InterPro" id="IPR035584">
    <property type="entry name" value="PurF_N"/>
</dbReference>
<comment type="similarity">
    <text evidence="2">In the C-terminal section; belongs to the purine/pyrimidine phosphoribosyltransferase family.</text>
</comment>
<dbReference type="OrthoDB" id="191723at2759"/>
<feature type="domain" description="Glutamine amidotransferase type-2" evidence="9">
    <location>
        <begin position="2"/>
        <end position="240"/>
    </location>
</feature>
<dbReference type="Gene3D" id="3.60.20.10">
    <property type="entry name" value="Glutamine Phosphoribosylpyrophosphate, subunit 1, domain 1"/>
    <property type="match status" value="1"/>
</dbReference>
<feature type="transmembrane region" description="Helical" evidence="8">
    <location>
        <begin position="809"/>
        <end position="829"/>
    </location>
</feature>
<evidence type="ECO:0000256" key="7">
    <source>
        <dbReference type="ARBA" id="ARBA00022962"/>
    </source>
</evidence>
<comment type="pathway">
    <text evidence="1">Purine metabolism; IMP biosynthesis via de novo pathway; N(1)-(5-phospho-D-ribosyl)glycinamide from 5-phospho-alpha-D-ribose 1-diphosphate: step 1/2.</text>
</comment>
<dbReference type="AlphaFoldDB" id="A0A9P8AIS4"/>
<name>A0A9P8AIS4_9ASCO</name>
<feature type="transmembrane region" description="Helical" evidence="8">
    <location>
        <begin position="835"/>
        <end position="854"/>
    </location>
</feature>
<reference evidence="10" key="1">
    <citation type="submission" date="2021-03" db="EMBL/GenBank/DDBJ databases">
        <authorList>
            <person name="Palmer J.M."/>
        </authorList>
    </citation>
    <scope>NUCLEOTIDE SEQUENCE</scope>
    <source>
        <strain evidence="10">ARV_011</strain>
    </source>
</reference>
<gene>
    <name evidence="10" type="primary">ADE4</name>
    <name evidence="10" type="ORF">KQ657_004375</name>
</gene>
<evidence type="ECO:0000256" key="5">
    <source>
        <dbReference type="ARBA" id="ARBA00022679"/>
    </source>
</evidence>
<dbReference type="PROSITE" id="PS51278">
    <property type="entry name" value="GATASE_TYPE_2"/>
    <property type="match status" value="1"/>
</dbReference>
<feature type="transmembrane region" description="Helical" evidence="8">
    <location>
        <begin position="704"/>
        <end position="726"/>
    </location>
</feature>
<dbReference type="InterPro" id="IPR000836">
    <property type="entry name" value="PRTase_dom"/>
</dbReference>
<dbReference type="InterPro" id="IPR037185">
    <property type="entry name" value="EmrE-like"/>
</dbReference>
<dbReference type="CDD" id="cd06223">
    <property type="entry name" value="PRTases_typeI"/>
    <property type="match status" value="1"/>
</dbReference>